<name>A0A177BC20_9BILA</name>
<dbReference type="EMBL" id="LWCA01000023">
    <property type="protein sequence ID" value="OAF71796.1"/>
    <property type="molecule type" value="Genomic_DNA"/>
</dbReference>
<comment type="caution">
    <text evidence="2">The sequence shown here is derived from an EMBL/GenBank/DDBJ whole genome shotgun (WGS) entry which is preliminary data.</text>
</comment>
<evidence type="ECO:0000256" key="1">
    <source>
        <dbReference type="SAM" id="MobiDB-lite"/>
    </source>
</evidence>
<organism evidence="2 3">
    <name type="scientific">Intoshia linei</name>
    <dbReference type="NCBI Taxonomy" id="1819745"/>
    <lineage>
        <taxon>Eukaryota</taxon>
        <taxon>Metazoa</taxon>
        <taxon>Spiralia</taxon>
        <taxon>Lophotrochozoa</taxon>
        <taxon>Mesozoa</taxon>
        <taxon>Orthonectida</taxon>
        <taxon>Rhopaluridae</taxon>
        <taxon>Intoshia</taxon>
    </lineage>
</organism>
<reference evidence="2 3" key="1">
    <citation type="submission" date="2016-04" db="EMBL/GenBank/DDBJ databases">
        <title>The genome of Intoshia linei affirms orthonectids as highly simplified spiralians.</title>
        <authorList>
            <person name="Mikhailov K.V."/>
            <person name="Slusarev G.S."/>
            <person name="Nikitin M.A."/>
            <person name="Logacheva M.D."/>
            <person name="Penin A."/>
            <person name="Aleoshin V."/>
            <person name="Panchin Y.V."/>
        </authorList>
    </citation>
    <scope>NUCLEOTIDE SEQUENCE [LARGE SCALE GENOMIC DNA]</scope>
    <source>
        <strain evidence="2">Intl2013</strain>
        <tissue evidence="2">Whole animal</tissue>
    </source>
</reference>
<sequence>MESKGSLSTYFSGFEKLRSELKPINEIELLYTIVICFLKNNGFMTNVKNLKLHLPNQKSICGNFHHNTYSHTTFNFILINISESRYSLIVDVSNLNTCYDNLVGIHIDAREYFRDLNILDKSKLMSLLNNSFLLPLMEWSSTNLPNCNRITINDLPMPILIKIALNMDLILLKNFVKTSHHLLKLVKENSVKCHYKDLQNKNSTRFTERPFHLASAPVERERHTHGPQRIIRPPGIVGGDYDYMPIFPGYHQSHMGPHPRPRFDPYLPFDPEDNTYPRNRRPLDPFDNPDDEMPLRRPFGDPDGGFRRNDFF</sequence>
<keyword evidence="3" id="KW-1185">Reference proteome</keyword>
<feature type="region of interest" description="Disordered" evidence="1">
    <location>
        <begin position="255"/>
        <end position="312"/>
    </location>
</feature>
<evidence type="ECO:0000313" key="2">
    <source>
        <dbReference type="EMBL" id="OAF71796.1"/>
    </source>
</evidence>
<feature type="compositionally biased region" description="Basic and acidic residues" evidence="1">
    <location>
        <begin position="293"/>
        <end position="312"/>
    </location>
</feature>
<proteinExistence type="predicted"/>
<evidence type="ECO:0008006" key="4">
    <source>
        <dbReference type="Google" id="ProtNLM"/>
    </source>
</evidence>
<evidence type="ECO:0000313" key="3">
    <source>
        <dbReference type="Proteomes" id="UP000078046"/>
    </source>
</evidence>
<gene>
    <name evidence="2" type="ORF">A3Q56_00416</name>
</gene>
<accession>A0A177BC20</accession>
<dbReference type="Proteomes" id="UP000078046">
    <property type="component" value="Unassembled WGS sequence"/>
</dbReference>
<protein>
    <recommendedName>
        <fullName evidence="4">F-box domain-containing protein</fullName>
    </recommendedName>
</protein>
<dbReference type="AlphaFoldDB" id="A0A177BC20"/>